<feature type="region of interest" description="Disordered" evidence="5">
    <location>
        <begin position="84"/>
        <end position="124"/>
    </location>
</feature>
<feature type="compositionally biased region" description="Basic and acidic residues" evidence="5">
    <location>
        <begin position="84"/>
        <end position="116"/>
    </location>
</feature>
<dbReference type="GO" id="GO:0005768">
    <property type="term" value="C:endosome"/>
    <property type="evidence" value="ECO:0007669"/>
    <property type="project" value="TreeGrafter"/>
</dbReference>
<proteinExistence type="inferred from homology"/>
<dbReference type="GO" id="GO:0000323">
    <property type="term" value="C:lytic vacuole"/>
    <property type="evidence" value="ECO:0007669"/>
    <property type="project" value="TreeGrafter"/>
</dbReference>
<reference evidence="6" key="1">
    <citation type="journal article" date="2020" name="Stud. Mycol.">
        <title>101 Dothideomycetes genomes: a test case for predicting lifestyles and emergence of pathogens.</title>
        <authorList>
            <person name="Haridas S."/>
            <person name="Albert R."/>
            <person name="Binder M."/>
            <person name="Bloem J."/>
            <person name="Labutti K."/>
            <person name="Salamov A."/>
            <person name="Andreopoulos B."/>
            <person name="Baker S."/>
            <person name="Barry K."/>
            <person name="Bills G."/>
            <person name="Bluhm B."/>
            <person name="Cannon C."/>
            <person name="Castanera R."/>
            <person name="Culley D."/>
            <person name="Daum C."/>
            <person name="Ezra D."/>
            <person name="Gonzalez J."/>
            <person name="Henrissat B."/>
            <person name="Kuo A."/>
            <person name="Liang C."/>
            <person name="Lipzen A."/>
            <person name="Lutzoni F."/>
            <person name="Magnuson J."/>
            <person name="Mondo S."/>
            <person name="Nolan M."/>
            <person name="Ohm R."/>
            <person name="Pangilinan J."/>
            <person name="Park H.-J."/>
            <person name="Ramirez L."/>
            <person name="Alfaro M."/>
            <person name="Sun H."/>
            <person name="Tritt A."/>
            <person name="Yoshinaga Y."/>
            <person name="Zwiers L.-H."/>
            <person name="Turgeon B."/>
            <person name="Goodwin S."/>
            <person name="Spatafora J."/>
            <person name="Crous P."/>
            <person name="Grigoriev I."/>
        </authorList>
    </citation>
    <scope>NUCLEOTIDE SEQUENCE</scope>
    <source>
        <strain evidence="6">CBS 101060</strain>
    </source>
</reference>
<feature type="compositionally biased region" description="Basic and acidic residues" evidence="5">
    <location>
        <begin position="597"/>
        <end position="615"/>
    </location>
</feature>
<evidence type="ECO:0000256" key="4">
    <source>
        <dbReference type="SAM" id="Coils"/>
    </source>
</evidence>
<evidence type="ECO:0000313" key="7">
    <source>
        <dbReference type="Proteomes" id="UP000799429"/>
    </source>
</evidence>
<keyword evidence="3 4" id="KW-0175">Coiled coil</keyword>
<dbReference type="GO" id="GO:0035493">
    <property type="term" value="P:SNARE complex assembly"/>
    <property type="evidence" value="ECO:0007669"/>
    <property type="project" value="TreeGrafter"/>
</dbReference>
<keyword evidence="7" id="KW-1185">Reference proteome</keyword>
<feature type="coiled-coil region" evidence="4">
    <location>
        <begin position="329"/>
        <end position="405"/>
    </location>
</feature>
<dbReference type="Proteomes" id="UP000799429">
    <property type="component" value="Unassembled WGS sequence"/>
</dbReference>
<evidence type="ECO:0000256" key="1">
    <source>
        <dbReference type="ARBA" id="ARBA00009574"/>
    </source>
</evidence>
<dbReference type="GO" id="GO:0000149">
    <property type="term" value="F:SNARE binding"/>
    <property type="evidence" value="ECO:0007669"/>
    <property type="project" value="TreeGrafter"/>
</dbReference>
<organism evidence="6 7">
    <name type="scientific">Patellaria atrata CBS 101060</name>
    <dbReference type="NCBI Taxonomy" id="1346257"/>
    <lineage>
        <taxon>Eukaryota</taxon>
        <taxon>Fungi</taxon>
        <taxon>Dikarya</taxon>
        <taxon>Ascomycota</taxon>
        <taxon>Pezizomycotina</taxon>
        <taxon>Dothideomycetes</taxon>
        <taxon>Dothideomycetes incertae sedis</taxon>
        <taxon>Patellariales</taxon>
        <taxon>Patellariaceae</taxon>
        <taxon>Patellaria</taxon>
    </lineage>
</organism>
<dbReference type="InterPro" id="IPR018791">
    <property type="entry name" value="UV_resistance/autophagy_Atg14"/>
</dbReference>
<evidence type="ECO:0000256" key="2">
    <source>
        <dbReference type="ARBA" id="ARBA00013807"/>
    </source>
</evidence>
<sequence length="656" mass="74084">MSSVPSSEQAGLYQLSTRRERSWLLPRNRKLRHLHGITIRNLTHELPPVGRSRGKTIDDDAIPSTLRSPTKALALREIKKLEHSRSSSDLRLTKESDTQDHKREIQRDTAQPDKPRPSISRLRRRSTMEWASASPLERQQKLEDMTAGKMADTFVSLHAEGVDDPIYVSEVAEKVMNHSFCFFDLTTWGPSITRLSELVVRVWTKSDKMREYQFLIEVVLALPALHFVGKSLDNFYHPLPSNCILFHLTDGIYTTFTNLPLEFTNTSDRTYVRSGPNRILPSSSYDALMRLSTLDDCIQDALATRNRLASELTAILECNKESFNTMRRVSEAEETLKTVESAVTTLKRRVEAISRKRREMEQSINSRRDAIDSGIDAQSKIKSQIESAEGKLRDSKEMLRHTEDDITGQRRRICEDILSIFPIDPIPGKSLSFTIRDLPLPNSEFDDTKDDVVAAALGHVAQVVYLLSLYLNVPLPYPLQPRSSVSTVSDLISMTNGPRLYPLFLKGAVRYRFEYGVFLLNKNIEILSSSLGLKLLDIRQTLPNLKYLLYVATAGKGDLPMRKVGGIKGLMRYSRSPATRPYGVERTTSEDNIELQRNNEQKVRDGPFDESDTRSLLKDVTNGSRYVGFGAGTDINGKVNGGVFTKEAERGRSGLT</sequence>
<dbReference type="Pfam" id="PF10186">
    <property type="entry name" value="ATG14"/>
    <property type="match status" value="1"/>
</dbReference>
<gene>
    <name evidence="6" type="ORF">M501DRAFT_1001396</name>
</gene>
<comment type="similarity">
    <text evidence="1">Belongs to the ATG14 family.</text>
</comment>
<dbReference type="PANTHER" id="PTHR15157:SF5">
    <property type="entry name" value="UV RADIATION RESISTANCE-ASSOCIATED GENE PROTEIN"/>
    <property type="match status" value="1"/>
</dbReference>
<dbReference type="GO" id="GO:0032991">
    <property type="term" value="C:protein-containing complex"/>
    <property type="evidence" value="ECO:0007669"/>
    <property type="project" value="UniProtKB-ARBA"/>
</dbReference>
<accession>A0A9P4VK99</accession>
<comment type="caution">
    <text evidence="6">The sequence shown here is derived from an EMBL/GenBank/DDBJ whole genome shotgun (WGS) entry which is preliminary data.</text>
</comment>
<feature type="region of interest" description="Disordered" evidence="5">
    <location>
        <begin position="578"/>
        <end position="615"/>
    </location>
</feature>
<evidence type="ECO:0000256" key="5">
    <source>
        <dbReference type="SAM" id="MobiDB-lite"/>
    </source>
</evidence>
<protein>
    <recommendedName>
        <fullName evidence="2">Autophagy-related protein 14</fullName>
    </recommendedName>
</protein>
<evidence type="ECO:0000256" key="3">
    <source>
        <dbReference type="ARBA" id="ARBA00023054"/>
    </source>
</evidence>
<dbReference type="AlphaFoldDB" id="A0A9P4VK99"/>
<dbReference type="PANTHER" id="PTHR15157">
    <property type="entry name" value="UV RADIATION RESISTANCE-ASSOCIATED GENE PROTEIN"/>
    <property type="match status" value="1"/>
</dbReference>
<dbReference type="OrthoDB" id="72772at2759"/>
<dbReference type="EMBL" id="MU006123">
    <property type="protein sequence ID" value="KAF2834238.1"/>
    <property type="molecule type" value="Genomic_DNA"/>
</dbReference>
<evidence type="ECO:0000313" key="6">
    <source>
        <dbReference type="EMBL" id="KAF2834238.1"/>
    </source>
</evidence>
<name>A0A9P4VK99_9PEZI</name>